<evidence type="ECO:0000313" key="1">
    <source>
        <dbReference type="EMBL" id="BAJ03486.1"/>
    </source>
</evidence>
<protein>
    <submittedName>
        <fullName evidence="1">Uncharacterized protein</fullName>
    </submittedName>
</protein>
<name>D4ZBU1_SHEVD</name>
<keyword evidence="2" id="KW-1185">Reference proteome</keyword>
<accession>D4ZBU1</accession>
<evidence type="ECO:0000313" key="2">
    <source>
        <dbReference type="Proteomes" id="UP000002350"/>
    </source>
</evidence>
<dbReference type="KEGG" id="svo:SVI_3515"/>
<reference evidence="2" key="1">
    <citation type="journal article" date="2010" name="Mol. Biosyst.">
        <title>Complete genome sequence and comparative analysis of Shewanella violacea, a psychrophilic and piezophilic bacterium from deep sea floor sediments.</title>
        <authorList>
            <person name="Aono E."/>
            <person name="Baba T."/>
            <person name="Ara T."/>
            <person name="Nishi T."/>
            <person name="Nakamichi T."/>
            <person name="Inamoto E."/>
            <person name="Toyonaga H."/>
            <person name="Hasegawa M."/>
            <person name="Takai Y."/>
            <person name="Okumura Y."/>
            <person name="Baba M."/>
            <person name="Tomita M."/>
            <person name="Kato C."/>
            <person name="Oshima T."/>
            <person name="Nakasone K."/>
            <person name="Mori H."/>
        </authorList>
    </citation>
    <scope>NUCLEOTIDE SEQUENCE [LARGE SCALE GENOMIC DNA]</scope>
    <source>
        <strain evidence="2">JCM 10179 / CIP 106290 / LMG 19151 / DSS12</strain>
    </source>
</reference>
<dbReference type="EMBL" id="AP011177">
    <property type="protein sequence ID" value="BAJ03486.1"/>
    <property type="molecule type" value="Genomic_DNA"/>
</dbReference>
<dbReference type="AlphaFoldDB" id="D4ZBU1"/>
<sequence length="94" mass="10247">MIKVGEAEIKRIPMNNELDVIDNLEDLEGFLLSVESGGLGLDGVAGVGMATNNSDGRHFVAVFDANNKLLHARWITQEIFDTGKDLVRNGPTKH</sequence>
<dbReference type="Proteomes" id="UP000002350">
    <property type="component" value="Chromosome"/>
</dbReference>
<organism evidence="1 2">
    <name type="scientific">Shewanella violacea (strain JCM 10179 / CIP 106290 / LMG 19151 / DSS12)</name>
    <dbReference type="NCBI Taxonomy" id="637905"/>
    <lineage>
        <taxon>Bacteria</taxon>
        <taxon>Pseudomonadati</taxon>
        <taxon>Pseudomonadota</taxon>
        <taxon>Gammaproteobacteria</taxon>
        <taxon>Alteromonadales</taxon>
        <taxon>Shewanellaceae</taxon>
        <taxon>Shewanella</taxon>
    </lineage>
</organism>
<proteinExistence type="predicted"/>
<dbReference type="eggNOG" id="ENOG5032U2Y">
    <property type="taxonomic scope" value="Bacteria"/>
</dbReference>
<gene>
    <name evidence="1" type="ordered locus">SVI_3515</name>
</gene>
<dbReference type="HOGENOM" id="CLU_182378_0_0_6"/>